<dbReference type="Pfam" id="PF20772">
    <property type="entry name" value="TACO1_YebC_N"/>
    <property type="match status" value="1"/>
</dbReference>
<organism evidence="9 10">
    <name type="scientific">Helicobacter valdiviensis</name>
    <dbReference type="NCBI Taxonomy" id="1458358"/>
    <lineage>
        <taxon>Bacteria</taxon>
        <taxon>Pseudomonadati</taxon>
        <taxon>Campylobacterota</taxon>
        <taxon>Epsilonproteobacteria</taxon>
        <taxon>Campylobacterales</taxon>
        <taxon>Helicobacteraceae</taxon>
        <taxon>Helicobacter</taxon>
    </lineage>
</organism>
<dbReference type="InterPro" id="IPR049083">
    <property type="entry name" value="TACO1_YebC_N"/>
</dbReference>
<dbReference type="InterPro" id="IPR029072">
    <property type="entry name" value="YebC-like"/>
</dbReference>
<dbReference type="PANTHER" id="PTHR12532:SF6">
    <property type="entry name" value="TRANSCRIPTIONAL REGULATORY PROTEIN YEBC-RELATED"/>
    <property type="match status" value="1"/>
</dbReference>
<dbReference type="NCBIfam" id="TIGR01033">
    <property type="entry name" value="YebC/PmpR family DNA-binding transcriptional regulator"/>
    <property type="match status" value="1"/>
</dbReference>
<keyword evidence="3 6" id="KW-0805">Transcription regulation</keyword>
<dbReference type="GO" id="GO:0003677">
    <property type="term" value="F:DNA binding"/>
    <property type="evidence" value="ECO:0007669"/>
    <property type="project" value="UniProtKB-UniRule"/>
</dbReference>
<keyword evidence="2 6" id="KW-0963">Cytoplasm</keyword>
<name>A0A2W6NJ34_9HELI</name>
<keyword evidence="4 6" id="KW-0238">DNA-binding</keyword>
<evidence type="ECO:0000313" key="10">
    <source>
        <dbReference type="Proteomes" id="UP000249746"/>
    </source>
</evidence>
<dbReference type="Pfam" id="PF01709">
    <property type="entry name" value="Transcrip_reg"/>
    <property type="match status" value="1"/>
</dbReference>
<comment type="subcellular location">
    <subcellularLocation>
        <location evidence="6">Cytoplasm</location>
    </subcellularLocation>
</comment>
<dbReference type="HAMAP" id="MF_00693">
    <property type="entry name" value="Transcrip_reg_TACO1"/>
    <property type="match status" value="1"/>
</dbReference>
<feature type="domain" description="TACO1/YebC-like N-terminal" evidence="8">
    <location>
        <begin position="4"/>
        <end position="75"/>
    </location>
</feature>
<proteinExistence type="inferred from homology"/>
<evidence type="ECO:0000256" key="2">
    <source>
        <dbReference type="ARBA" id="ARBA00022490"/>
    </source>
</evidence>
<gene>
    <name evidence="9" type="ORF">B6S12_01035</name>
</gene>
<sequence length="237" mass="26341">MGRAFEYRRASKEKRWDKMSKLFPKLGKAISIAVKEGGSGDPDMNSKLRTAILAAKAQNMPKDNIEAAIKRALGKDGIEIHEVNYEIKAPHGALFFVECATDNTTRTVANLKSYANKFGGTMLTNNSLEFMFSRKAHFEVSKSGISDLEDFELNLIDAGLESLEVEEDIVHIYGDYTSFGTLANALDELGLEVKKAALERIANNPVEFSEEQLVDIEKLLDRIEDDDDVQAVFTNIA</sequence>
<keyword evidence="10" id="KW-1185">Reference proteome</keyword>
<dbReference type="InterPro" id="IPR026564">
    <property type="entry name" value="Transcrip_reg_TACO1-like_dom3"/>
</dbReference>
<evidence type="ECO:0000256" key="4">
    <source>
        <dbReference type="ARBA" id="ARBA00023125"/>
    </source>
</evidence>
<protein>
    <recommendedName>
        <fullName evidence="6">Probable transcriptional regulatory protein B6S12_01035</fullName>
    </recommendedName>
</protein>
<comment type="caution">
    <text evidence="9">The sequence shown here is derived from an EMBL/GenBank/DDBJ whole genome shotgun (WGS) entry which is preliminary data.</text>
</comment>
<dbReference type="InterPro" id="IPR017856">
    <property type="entry name" value="Integrase-like_N"/>
</dbReference>
<evidence type="ECO:0000256" key="6">
    <source>
        <dbReference type="HAMAP-Rule" id="MF_00693"/>
    </source>
</evidence>
<dbReference type="GO" id="GO:0005829">
    <property type="term" value="C:cytosol"/>
    <property type="evidence" value="ECO:0007669"/>
    <property type="project" value="TreeGrafter"/>
</dbReference>
<dbReference type="AlphaFoldDB" id="A0A2W6NJ34"/>
<dbReference type="RefSeq" id="WP_111228967.1">
    <property type="nucleotide sequence ID" value="NZ_NBIU01000002.1"/>
</dbReference>
<reference evidence="9 10" key="1">
    <citation type="submission" date="2017-03" db="EMBL/GenBank/DDBJ databases">
        <title>Genomic and clinical evidence uncovers the enterohepatic species Helicobacter valdiviensis as a potential human intestinal pathogen.</title>
        <authorList>
            <person name="Fresia P."/>
            <person name="Jara R."/>
            <person name="Sierra R."/>
            <person name="Ferres I."/>
            <person name="Greif G."/>
            <person name="Iraola G."/>
            <person name="Collado L."/>
        </authorList>
    </citation>
    <scope>NUCLEOTIDE SEQUENCE [LARGE SCALE GENOMIC DNA]</scope>
    <source>
        <strain evidence="9 10">WBE14</strain>
    </source>
</reference>
<dbReference type="OrthoDB" id="9781053at2"/>
<dbReference type="Proteomes" id="UP000249746">
    <property type="component" value="Unassembled WGS sequence"/>
</dbReference>
<evidence type="ECO:0000256" key="1">
    <source>
        <dbReference type="ARBA" id="ARBA00008724"/>
    </source>
</evidence>
<dbReference type="Gene3D" id="1.10.10.200">
    <property type="match status" value="1"/>
</dbReference>
<evidence type="ECO:0000256" key="3">
    <source>
        <dbReference type="ARBA" id="ARBA00023015"/>
    </source>
</evidence>
<comment type="similarity">
    <text evidence="1 6">Belongs to the TACO1 family.</text>
</comment>
<keyword evidence="5 6" id="KW-0804">Transcription</keyword>
<evidence type="ECO:0000256" key="5">
    <source>
        <dbReference type="ARBA" id="ARBA00023163"/>
    </source>
</evidence>
<evidence type="ECO:0000313" key="9">
    <source>
        <dbReference type="EMBL" id="PZT48910.1"/>
    </source>
</evidence>
<evidence type="ECO:0000259" key="7">
    <source>
        <dbReference type="Pfam" id="PF01709"/>
    </source>
</evidence>
<dbReference type="FunFam" id="1.10.10.200:FF:000004">
    <property type="entry name" value="Probable transcriptional regulatory protein BSBG_02618"/>
    <property type="match status" value="1"/>
</dbReference>
<feature type="domain" description="TACO1/YebC-like second and third" evidence="7">
    <location>
        <begin position="81"/>
        <end position="236"/>
    </location>
</feature>
<dbReference type="NCBIfam" id="NF009044">
    <property type="entry name" value="PRK12378.1"/>
    <property type="match status" value="1"/>
</dbReference>
<dbReference type="InterPro" id="IPR002876">
    <property type="entry name" value="Transcrip_reg_TACO1-like"/>
</dbReference>
<dbReference type="PANTHER" id="PTHR12532">
    <property type="entry name" value="TRANSLATIONAL ACTIVATOR OF CYTOCHROME C OXIDASE 1"/>
    <property type="match status" value="1"/>
</dbReference>
<dbReference type="GO" id="GO:0006355">
    <property type="term" value="P:regulation of DNA-templated transcription"/>
    <property type="evidence" value="ECO:0007669"/>
    <property type="project" value="UniProtKB-UniRule"/>
</dbReference>
<dbReference type="EMBL" id="NBIU01000002">
    <property type="protein sequence ID" value="PZT48910.1"/>
    <property type="molecule type" value="Genomic_DNA"/>
</dbReference>
<dbReference type="Gene3D" id="3.30.70.980">
    <property type="match status" value="2"/>
</dbReference>
<evidence type="ECO:0000259" key="8">
    <source>
        <dbReference type="Pfam" id="PF20772"/>
    </source>
</evidence>
<accession>A0A2W6NJ34</accession>
<dbReference type="InterPro" id="IPR048300">
    <property type="entry name" value="TACO1_YebC-like_2nd/3rd_dom"/>
</dbReference>
<dbReference type="SUPFAM" id="SSF75625">
    <property type="entry name" value="YebC-like"/>
    <property type="match status" value="1"/>
</dbReference>